<feature type="compositionally biased region" description="Low complexity" evidence="9">
    <location>
        <begin position="494"/>
        <end position="510"/>
    </location>
</feature>
<keyword evidence="7 8" id="KW-0560">Oxidoreductase</keyword>
<dbReference type="GO" id="GO:0006099">
    <property type="term" value="P:tricarboxylic acid cycle"/>
    <property type="evidence" value="ECO:0007669"/>
    <property type="project" value="UniProtKB-UniRule"/>
</dbReference>
<evidence type="ECO:0000256" key="3">
    <source>
        <dbReference type="ARBA" id="ARBA00005012"/>
    </source>
</evidence>
<dbReference type="PANTHER" id="PTHR43104">
    <property type="entry name" value="L-2-HYDROXYGLUTARATE DEHYDROGENASE, MITOCHONDRIAL"/>
    <property type="match status" value="1"/>
</dbReference>
<evidence type="ECO:0000256" key="7">
    <source>
        <dbReference type="ARBA" id="ARBA00023002"/>
    </source>
</evidence>
<comment type="caution">
    <text evidence="10">The sequence shown here is derived from an EMBL/GenBank/DDBJ whole genome shotgun (WGS) entry which is preliminary data.</text>
</comment>
<keyword evidence="12" id="KW-1185">Reference proteome</keyword>
<dbReference type="GO" id="GO:0047545">
    <property type="term" value="F:(S)-2-hydroxyglutarate dehydrogenase activity"/>
    <property type="evidence" value="ECO:0007669"/>
    <property type="project" value="TreeGrafter"/>
</dbReference>
<evidence type="ECO:0000313" key="10">
    <source>
        <dbReference type="EMBL" id="GEL47542.1"/>
    </source>
</evidence>
<evidence type="ECO:0000256" key="1">
    <source>
        <dbReference type="ARBA" id="ARBA00001139"/>
    </source>
</evidence>
<proteinExistence type="inferred from homology"/>
<dbReference type="EC" id="1.1.5.4" evidence="8"/>
<evidence type="ECO:0000256" key="9">
    <source>
        <dbReference type="SAM" id="MobiDB-lite"/>
    </source>
</evidence>
<dbReference type="Gene3D" id="3.30.9.10">
    <property type="entry name" value="D-Amino Acid Oxidase, subunit A, domain 2"/>
    <property type="match status" value="1"/>
</dbReference>
<dbReference type="Gene3D" id="3.50.50.60">
    <property type="entry name" value="FAD/NAD(P)-binding domain"/>
    <property type="match status" value="1"/>
</dbReference>
<evidence type="ECO:0000256" key="8">
    <source>
        <dbReference type="HAMAP-Rule" id="MF_00212"/>
    </source>
</evidence>
<organism evidence="10 12">
    <name type="scientific">Cellulomonas hominis</name>
    <dbReference type="NCBI Taxonomy" id="156981"/>
    <lineage>
        <taxon>Bacteria</taxon>
        <taxon>Bacillati</taxon>
        <taxon>Actinomycetota</taxon>
        <taxon>Actinomycetes</taxon>
        <taxon>Micrococcales</taxon>
        <taxon>Cellulomonadaceae</taxon>
        <taxon>Cellulomonas</taxon>
    </lineage>
</organism>
<evidence type="ECO:0000313" key="11">
    <source>
        <dbReference type="EMBL" id="MBB5473937.1"/>
    </source>
</evidence>
<reference evidence="11 13" key="2">
    <citation type="submission" date="2020-08" db="EMBL/GenBank/DDBJ databases">
        <title>Sequencing the genomes of 1000 actinobacteria strains.</title>
        <authorList>
            <person name="Klenk H.-P."/>
        </authorList>
    </citation>
    <scope>NUCLEOTIDE SEQUENCE [LARGE SCALE GENOMIC DNA]</scope>
    <source>
        <strain evidence="11 13">DSM 9581</strain>
    </source>
</reference>
<evidence type="ECO:0000313" key="12">
    <source>
        <dbReference type="Proteomes" id="UP000321723"/>
    </source>
</evidence>
<comment type="pathway">
    <text evidence="3 8">Carbohydrate metabolism; tricarboxylic acid cycle; oxaloacetate from (S)-malate (quinone route): step 1/1.</text>
</comment>
<dbReference type="RefSeq" id="WP_146838728.1">
    <property type="nucleotide sequence ID" value="NZ_BJVQ01000040.1"/>
</dbReference>
<comment type="cofactor">
    <cofactor evidence="2 8">
        <name>FAD</name>
        <dbReference type="ChEBI" id="CHEBI:57692"/>
    </cofactor>
</comment>
<accession>A0A511FEC5</accession>
<dbReference type="AlphaFoldDB" id="A0A511FEC5"/>
<dbReference type="Proteomes" id="UP000564629">
    <property type="component" value="Unassembled WGS sequence"/>
</dbReference>
<dbReference type="NCBIfam" id="NF003611">
    <property type="entry name" value="PRK05257.3-2"/>
    <property type="match status" value="1"/>
</dbReference>
<comment type="catalytic activity">
    <reaction evidence="1 8">
        <text>(S)-malate + a quinone = a quinol + oxaloacetate</text>
        <dbReference type="Rhea" id="RHEA:46012"/>
        <dbReference type="ChEBI" id="CHEBI:15589"/>
        <dbReference type="ChEBI" id="CHEBI:16452"/>
        <dbReference type="ChEBI" id="CHEBI:24646"/>
        <dbReference type="ChEBI" id="CHEBI:132124"/>
        <dbReference type="EC" id="1.1.5.4"/>
    </reaction>
</comment>
<evidence type="ECO:0000256" key="2">
    <source>
        <dbReference type="ARBA" id="ARBA00001974"/>
    </source>
</evidence>
<dbReference type="InterPro" id="IPR006231">
    <property type="entry name" value="MQO"/>
</dbReference>
<dbReference type="OrthoDB" id="9763983at2"/>
<dbReference type="PANTHER" id="PTHR43104:SF2">
    <property type="entry name" value="L-2-HYDROXYGLUTARATE DEHYDROGENASE, MITOCHONDRIAL"/>
    <property type="match status" value="1"/>
</dbReference>
<dbReference type="NCBIfam" id="TIGR01320">
    <property type="entry name" value="mal_quin_oxido"/>
    <property type="match status" value="1"/>
</dbReference>
<dbReference type="InterPro" id="IPR036188">
    <property type="entry name" value="FAD/NAD-bd_sf"/>
</dbReference>
<feature type="region of interest" description="Disordered" evidence="9">
    <location>
        <begin position="467"/>
        <end position="546"/>
    </location>
</feature>
<gene>
    <name evidence="8 10" type="primary">mqo</name>
    <name evidence="10" type="ORF">CHO01_26580</name>
    <name evidence="11" type="ORF">HNR08_002673</name>
</gene>
<dbReference type="HAMAP" id="MF_00212">
    <property type="entry name" value="MQO"/>
    <property type="match status" value="1"/>
</dbReference>
<evidence type="ECO:0000313" key="13">
    <source>
        <dbReference type="Proteomes" id="UP000564629"/>
    </source>
</evidence>
<feature type="compositionally biased region" description="Low complexity" evidence="9">
    <location>
        <begin position="469"/>
        <end position="478"/>
    </location>
</feature>
<dbReference type="Proteomes" id="UP000321723">
    <property type="component" value="Unassembled WGS sequence"/>
</dbReference>
<keyword evidence="4 8" id="KW-0816">Tricarboxylic acid cycle</keyword>
<evidence type="ECO:0000256" key="5">
    <source>
        <dbReference type="ARBA" id="ARBA00022630"/>
    </source>
</evidence>
<sequence>MSSSAEPVDVVLVGGGIMSATLATLLSELEPTWRIEVVERLDAVAAESTDAWNNAGTGHAALCELNYTPERADGSIDIAKAVTINEQFALSLELWDHLRAAGRLPDDGFRSPVPHLTFVRGERDVDYLRRRHAALTAHPRFAHLRFTDDPGTIAEWAPLVMEQRHPDEPVAATRADDGLDVDFGALTRHLVADLQARGATVRLQHEVRRIRRRRDGTWRLHLVDRAWNASPRRTTLDARFVFIGAGGGALRLLQSSGIDEIKGYGGFPISGQFLRTTDPALVGRHRAKVYGKAAVGSPPMSVPHLDTRVVGGTPALLFGPYAGWSMKFLKHGTWMDLVRTIRPSNLVPLVAVALHNLDLLKYLVTEVLATREARMRTLRGFMPSARERSWEMITAGQRVQVIKRGRGGGVLEFGTELVTAADGSIAGLLGASPGASTAASAMLDLLRRCFPDRYAGWRPELERMMPSLAGPAGTAADADAPHADPDLGTRDPAEPGAADAGPADAGSAHADAADADAADPGPAATRPAGRRPSRPSPPRRRDTPVA</sequence>
<feature type="compositionally biased region" description="Low complexity" evidence="9">
    <location>
        <begin position="518"/>
        <end position="527"/>
    </location>
</feature>
<protein>
    <recommendedName>
        <fullName evidence="8">Probable malate:quinone oxidoreductase</fullName>
        <ecNumber evidence="8">1.1.5.4</ecNumber>
    </recommendedName>
    <alternativeName>
        <fullName evidence="8">MQO</fullName>
    </alternativeName>
    <alternativeName>
        <fullName evidence="8">Malate dehydrogenase [quinone]</fullName>
    </alternativeName>
</protein>
<dbReference type="NCBIfam" id="NF003606">
    <property type="entry name" value="PRK05257.2-1"/>
    <property type="match status" value="1"/>
</dbReference>
<reference evidence="10 12" key="1">
    <citation type="submission" date="2019-07" db="EMBL/GenBank/DDBJ databases">
        <title>Whole genome shotgun sequence of Cellulomonas hominis NBRC 16055.</title>
        <authorList>
            <person name="Hosoyama A."/>
            <person name="Uohara A."/>
            <person name="Ohji S."/>
            <person name="Ichikawa N."/>
        </authorList>
    </citation>
    <scope>NUCLEOTIDE SEQUENCE [LARGE SCALE GENOMIC DNA]</scope>
    <source>
        <strain evidence="10 12">NBRC 16055</strain>
    </source>
</reference>
<evidence type="ECO:0000256" key="4">
    <source>
        <dbReference type="ARBA" id="ARBA00022532"/>
    </source>
</evidence>
<name>A0A511FEC5_9CELL</name>
<evidence type="ECO:0000256" key="6">
    <source>
        <dbReference type="ARBA" id="ARBA00022827"/>
    </source>
</evidence>
<feature type="compositionally biased region" description="Basic and acidic residues" evidence="9">
    <location>
        <begin position="479"/>
        <end position="493"/>
    </location>
</feature>
<dbReference type="Pfam" id="PF06039">
    <property type="entry name" value="Mqo"/>
    <property type="match status" value="1"/>
</dbReference>
<dbReference type="EMBL" id="BJVQ01000040">
    <property type="protein sequence ID" value="GEL47542.1"/>
    <property type="molecule type" value="Genomic_DNA"/>
</dbReference>
<keyword evidence="5 8" id="KW-0285">Flavoprotein</keyword>
<comment type="similarity">
    <text evidence="8">Belongs to the MQO family.</text>
</comment>
<dbReference type="EMBL" id="JACHDN010000001">
    <property type="protein sequence ID" value="MBB5473937.1"/>
    <property type="molecule type" value="Genomic_DNA"/>
</dbReference>
<dbReference type="SUPFAM" id="SSF51905">
    <property type="entry name" value="FAD/NAD(P)-binding domain"/>
    <property type="match status" value="1"/>
</dbReference>
<keyword evidence="6 8" id="KW-0274">FAD</keyword>
<dbReference type="UniPathway" id="UPA00223">
    <property type="reaction ID" value="UER01008"/>
</dbReference>
<dbReference type="GO" id="GO:0008924">
    <property type="term" value="F:L-malate dehydrogenase (quinone) activity"/>
    <property type="evidence" value="ECO:0007669"/>
    <property type="project" value="UniProtKB-UniRule"/>
</dbReference>